<name>A0A1X9YUY6_9BACT</name>
<dbReference type="Gene3D" id="2.60.40.10">
    <property type="entry name" value="Immunoglobulins"/>
    <property type="match status" value="1"/>
</dbReference>
<keyword evidence="1" id="KW-0732">Signal</keyword>
<dbReference type="RefSeq" id="WP_025608275.1">
    <property type="nucleotide sequence ID" value="NZ_CP021235.1"/>
</dbReference>
<dbReference type="InterPro" id="IPR045829">
    <property type="entry name" value="PKD_6"/>
</dbReference>
<dbReference type="Proteomes" id="UP000266292">
    <property type="component" value="Chromosome"/>
</dbReference>
<evidence type="ECO:0000256" key="1">
    <source>
        <dbReference type="SAM" id="SignalP"/>
    </source>
</evidence>
<keyword evidence="4" id="KW-1185">Reference proteome</keyword>
<protein>
    <recommendedName>
        <fullName evidence="2">PKD-like domain-containing protein</fullName>
    </recommendedName>
</protein>
<organism evidence="3 4">
    <name type="scientific">Pontibacter actiniarum</name>
    <dbReference type="NCBI Taxonomy" id="323450"/>
    <lineage>
        <taxon>Bacteria</taxon>
        <taxon>Pseudomonadati</taxon>
        <taxon>Bacteroidota</taxon>
        <taxon>Cytophagia</taxon>
        <taxon>Cytophagales</taxon>
        <taxon>Hymenobacteraceae</taxon>
        <taxon>Pontibacter</taxon>
    </lineage>
</organism>
<evidence type="ECO:0000259" key="2">
    <source>
        <dbReference type="Pfam" id="PF19408"/>
    </source>
</evidence>
<dbReference type="OrthoDB" id="979376at2"/>
<dbReference type="STRING" id="709015.GCA_000472485_03094"/>
<evidence type="ECO:0000313" key="4">
    <source>
        <dbReference type="Proteomes" id="UP000266292"/>
    </source>
</evidence>
<accession>A0A1X9YUY6</accession>
<dbReference type="AlphaFoldDB" id="A0A1X9YUY6"/>
<evidence type="ECO:0000313" key="3">
    <source>
        <dbReference type="EMBL" id="ARS36678.1"/>
    </source>
</evidence>
<reference evidence="4" key="1">
    <citation type="submission" date="2017-05" db="EMBL/GenBank/DDBJ databases">
        <authorList>
            <person name="Ray J."/>
            <person name="Price M."/>
            <person name="Deutschbauer A."/>
        </authorList>
    </citation>
    <scope>NUCLEOTIDE SEQUENCE [LARGE SCALE GENOMIC DNA]</scope>
    <source>
        <strain evidence="4">DSM 19842</strain>
    </source>
</reference>
<feature type="chain" id="PRO_5011003187" description="PKD-like domain-containing protein" evidence="1">
    <location>
        <begin position="21"/>
        <end position="428"/>
    </location>
</feature>
<dbReference type="KEGG" id="pact:CA264_15325"/>
<gene>
    <name evidence="3" type="ORF">CA264_15325</name>
</gene>
<feature type="signal peptide" evidence="1">
    <location>
        <begin position="1"/>
        <end position="20"/>
    </location>
</feature>
<sequence length="428" mass="45183">MKNKLSLLLLSLLTVFMFTGCEDEEEPFGSPYDLMIVGRSEVVPETTHDYTLGNITNPESYNWTVSGPAEIVGASNGATVTVKFGEVGDVTISVSNGVDSGTKSVTVAETEASVTARLRGGSGVLRNGESDTVFFEFDAPVSEIGDFGFNTEDSTAFNRGAKPFVSGSLGDLVRIDARHYYAIYTAGTGNGTPEAKFENITSTAEYGSVNIDSAYVQLYRVDNIAPVADLTYSADYVKAGNTVTATVTFSEEVMPVNPNDTLMFATFSGVGISGRDTLMATNNPRVYTFDYTADEAGSGPVQIRLDGIVDFAGNELAGRNNANKLVVDNANPTVMGTAVDSGSGATITIVSTEPGTGMYLILEEGKAAPTTPKDFMDAKGILRSVQLSGANSATVTQALAEGNYTVYFMAMDRAGNYSDIESGALTMD</sequence>
<dbReference type="InterPro" id="IPR013783">
    <property type="entry name" value="Ig-like_fold"/>
</dbReference>
<feature type="domain" description="PKD-like" evidence="2">
    <location>
        <begin position="36"/>
        <end position="104"/>
    </location>
</feature>
<dbReference type="Pfam" id="PF19408">
    <property type="entry name" value="PKD_6"/>
    <property type="match status" value="1"/>
</dbReference>
<dbReference type="PROSITE" id="PS51257">
    <property type="entry name" value="PROKAR_LIPOPROTEIN"/>
    <property type="match status" value="1"/>
</dbReference>
<proteinExistence type="predicted"/>
<dbReference type="EMBL" id="CP021235">
    <property type="protein sequence ID" value="ARS36678.1"/>
    <property type="molecule type" value="Genomic_DNA"/>
</dbReference>